<dbReference type="InterPro" id="IPR023214">
    <property type="entry name" value="HAD_sf"/>
</dbReference>
<evidence type="ECO:0000313" key="2">
    <source>
        <dbReference type="Proteomes" id="UP000309788"/>
    </source>
</evidence>
<dbReference type="SUPFAM" id="SSF56784">
    <property type="entry name" value="HAD-like"/>
    <property type="match status" value="1"/>
</dbReference>
<accession>A0A5R9KDP2</accession>
<name>A0A5R9KDP2_9BACT</name>
<gene>
    <name evidence="1" type="ORF">FEM55_08465</name>
</gene>
<proteinExistence type="predicted"/>
<dbReference type="Gene3D" id="3.30.1240.10">
    <property type="match status" value="1"/>
</dbReference>
<dbReference type="RefSeq" id="WP_138280903.1">
    <property type="nucleotide sequence ID" value="NZ_BMGE01000002.1"/>
</dbReference>
<dbReference type="InterPro" id="IPR036412">
    <property type="entry name" value="HAD-like_sf"/>
</dbReference>
<dbReference type="EMBL" id="VCEI01000021">
    <property type="protein sequence ID" value="TLU94275.1"/>
    <property type="molecule type" value="Genomic_DNA"/>
</dbReference>
<dbReference type="Gene3D" id="3.40.50.1000">
    <property type="entry name" value="HAD superfamily/HAD-like"/>
    <property type="match status" value="1"/>
</dbReference>
<keyword evidence="2" id="KW-1185">Reference proteome</keyword>
<dbReference type="OrthoDB" id="8441072at2"/>
<dbReference type="AlphaFoldDB" id="A0A5R9KDP2"/>
<protein>
    <submittedName>
        <fullName evidence="1">HAD family phosphatase</fullName>
    </submittedName>
</protein>
<reference evidence="1 2" key="1">
    <citation type="submission" date="2019-05" db="EMBL/GenBank/DDBJ databases">
        <authorList>
            <person name="Qu J.-H."/>
        </authorList>
    </citation>
    <scope>NUCLEOTIDE SEQUENCE [LARGE SCALE GENOMIC DNA]</scope>
    <source>
        <strain evidence="1 2">Z12</strain>
    </source>
</reference>
<dbReference type="Proteomes" id="UP000309788">
    <property type="component" value="Unassembled WGS sequence"/>
</dbReference>
<comment type="caution">
    <text evidence="1">The sequence shown here is derived from an EMBL/GenBank/DDBJ whole genome shotgun (WGS) entry which is preliminary data.</text>
</comment>
<sequence>MPLTSQQNQIISDFTSRPEFIEKGGLITDLDGTVIQQHEGRYFMPEEVGAGLTELYHGNCTVIINSMRFPLSVINTFANDWYGMSHASIPLVSLNGSQFGYIHKEGSSFTFEEVDAFPLKENEIESFISDVDAILNNGRSALVFYYPRNWKKGEIIWTPVQEKVDETRDRYRSASTVYSSNLDTLKEHLLAEDICMVFLLPVEVQSDTPFQHTDHKDFYSHEHVNKLFGAKKFMSHLGLEMQHFIGAGDTPMDVFLQEAGLVLKVGKLNLNFECASEVIELEQIIDIAEVFTAIAECCKHESKAA</sequence>
<evidence type="ECO:0000313" key="1">
    <source>
        <dbReference type="EMBL" id="TLU94275.1"/>
    </source>
</evidence>
<organism evidence="1 2">
    <name type="scientific">Dyadobacter sediminis</name>
    <dbReference type="NCBI Taxonomy" id="1493691"/>
    <lineage>
        <taxon>Bacteria</taxon>
        <taxon>Pseudomonadati</taxon>
        <taxon>Bacteroidota</taxon>
        <taxon>Cytophagia</taxon>
        <taxon>Cytophagales</taxon>
        <taxon>Spirosomataceae</taxon>
        <taxon>Dyadobacter</taxon>
    </lineage>
</organism>